<evidence type="ECO:0000256" key="2">
    <source>
        <dbReference type="ARBA" id="ARBA00023043"/>
    </source>
</evidence>
<dbReference type="SMART" id="SM00248">
    <property type="entry name" value="ANK"/>
    <property type="match status" value="2"/>
</dbReference>
<evidence type="ECO:0000256" key="1">
    <source>
        <dbReference type="ARBA" id="ARBA00022737"/>
    </source>
</evidence>
<dbReference type="InterPro" id="IPR002110">
    <property type="entry name" value="Ankyrin_rpt"/>
</dbReference>
<evidence type="ECO:0000313" key="6">
    <source>
        <dbReference type="Proteomes" id="UP001642464"/>
    </source>
</evidence>
<keyword evidence="6" id="KW-1185">Reference proteome</keyword>
<reference evidence="5 6" key="1">
    <citation type="submission" date="2024-02" db="EMBL/GenBank/DDBJ databases">
        <authorList>
            <person name="Chen Y."/>
            <person name="Shah S."/>
            <person name="Dougan E. K."/>
            <person name="Thang M."/>
            <person name="Chan C."/>
        </authorList>
    </citation>
    <scope>NUCLEOTIDE SEQUENCE [LARGE SCALE GENOMIC DNA]</scope>
</reference>
<feature type="repeat" description="ANK" evidence="3">
    <location>
        <begin position="1"/>
        <end position="31"/>
    </location>
</feature>
<dbReference type="InterPro" id="IPR036770">
    <property type="entry name" value="Ankyrin_rpt-contain_sf"/>
</dbReference>
<dbReference type="PROSITE" id="PS50088">
    <property type="entry name" value="ANK_REPEAT"/>
    <property type="match status" value="2"/>
</dbReference>
<dbReference type="Pfam" id="PF12796">
    <property type="entry name" value="Ank_2"/>
    <property type="match status" value="1"/>
</dbReference>
<dbReference type="PANTHER" id="PTHR24201:SF2">
    <property type="entry name" value="ANKYRIN REPEAT DOMAIN-CONTAINING PROTEIN 42"/>
    <property type="match status" value="1"/>
</dbReference>
<protein>
    <submittedName>
        <fullName evidence="5">Uncharacterized protein</fullName>
    </submittedName>
</protein>
<feature type="non-terminal residue" evidence="5">
    <location>
        <position position="1"/>
    </location>
</feature>
<dbReference type="Gene3D" id="1.25.40.20">
    <property type="entry name" value="Ankyrin repeat-containing domain"/>
    <property type="match status" value="1"/>
</dbReference>
<dbReference type="EMBL" id="CAXAMM010015478">
    <property type="protein sequence ID" value="CAK9036401.1"/>
    <property type="molecule type" value="Genomic_DNA"/>
</dbReference>
<gene>
    <name evidence="5" type="ORF">SCF082_LOCUS21720</name>
</gene>
<dbReference type="Proteomes" id="UP001642464">
    <property type="component" value="Unassembled WGS sequence"/>
</dbReference>
<feature type="repeat" description="ANK" evidence="3">
    <location>
        <begin position="43"/>
        <end position="75"/>
    </location>
</feature>
<evidence type="ECO:0000256" key="4">
    <source>
        <dbReference type="SAM" id="MobiDB-lite"/>
    </source>
</evidence>
<keyword evidence="2 3" id="KW-0040">ANK repeat</keyword>
<feature type="non-terminal residue" evidence="5">
    <location>
        <position position="106"/>
    </location>
</feature>
<comment type="caution">
    <text evidence="5">The sequence shown here is derived from an EMBL/GenBank/DDBJ whole genome shotgun (WGS) entry which is preliminary data.</text>
</comment>
<name>A0ABP0LB74_9DINO</name>
<dbReference type="PANTHER" id="PTHR24201">
    <property type="entry name" value="ANK_REP_REGION DOMAIN-CONTAINING PROTEIN"/>
    <property type="match status" value="1"/>
</dbReference>
<sequence length="106" mass="11490">LSALHRAAWDGDAAEVQRLIEAGADVELQDKTSDRQGALETPKGQRPLHYAADKGHVEVLERLLAAKATVDAEDEDGRGAPELGTRTEGCGDCVDRIQRDSLRVTR</sequence>
<accession>A0ABP0LB74</accession>
<organism evidence="5 6">
    <name type="scientific">Durusdinium trenchii</name>
    <dbReference type="NCBI Taxonomy" id="1381693"/>
    <lineage>
        <taxon>Eukaryota</taxon>
        <taxon>Sar</taxon>
        <taxon>Alveolata</taxon>
        <taxon>Dinophyceae</taxon>
        <taxon>Suessiales</taxon>
        <taxon>Symbiodiniaceae</taxon>
        <taxon>Durusdinium</taxon>
    </lineage>
</organism>
<evidence type="ECO:0000256" key="3">
    <source>
        <dbReference type="PROSITE-ProRule" id="PRU00023"/>
    </source>
</evidence>
<keyword evidence="1" id="KW-0677">Repeat</keyword>
<evidence type="ECO:0000313" key="5">
    <source>
        <dbReference type="EMBL" id="CAK9036401.1"/>
    </source>
</evidence>
<dbReference type="InterPro" id="IPR050776">
    <property type="entry name" value="Ank_Repeat/CDKN_Inhibitor"/>
</dbReference>
<feature type="region of interest" description="Disordered" evidence="4">
    <location>
        <begin position="70"/>
        <end position="91"/>
    </location>
</feature>
<dbReference type="SUPFAM" id="SSF48403">
    <property type="entry name" value="Ankyrin repeat"/>
    <property type="match status" value="1"/>
</dbReference>
<proteinExistence type="predicted"/>
<dbReference type="PROSITE" id="PS50297">
    <property type="entry name" value="ANK_REP_REGION"/>
    <property type="match status" value="2"/>
</dbReference>